<dbReference type="OrthoDB" id="1821792at2"/>
<proteinExistence type="predicted"/>
<dbReference type="Proteomes" id="UP000183190">
    <property type="component" value="Unassembled WGS sequence"/>
</dbReference>
<evidence type="ECO:0000256" key="1">
    <source>
        <dbReference type="SAM" id="Phobius"/>
    </source>
</evidence>
<dbReference type="EMBL" id="FNWV01000001">
    <property type="protein sequence ID" value="SEH41477.1"/>
    <property type="molecule type" value="Genomic_DNA"/>
</dbReference>
<sequence>MKILKALLRLAACEILCLFIDITFAASGSTLIKLICLVCTVMIMIFVLADFSVKEAKADMKASRMDGSTINKAAIFAAGGAVTLPPLISWILLYISAKGSSFEYYPLHKLLNAPFLQFYNIINSSIHACDLSNADLTVMLVPIVFPSLAVIIPYLVTCGKETEK</sequence>
<dbReference type="RefSeq" id="WP_074714324.1">
    <property type="nucleotide sequence ID" value="NZ_FNWV01000001.1"/>
</dbReference>
<feature type="transmembrane region" description="Helical" evidence="1">
    <location>
        <begin position="32"/>
        <end position="53"/>
    </location>
</feature>
<feature type="transmembrane region" description="Helical" evidence="1">
    <location>
        <begin position="136"/>
        <end position="156"/>
    </location>
</feature>
<keyword evidence="1" id="KW-0812">Transmembrane</keyword>
<protein>
    <submittedName>
        <fullName evidence="2">Uncharacterized protein</fullName>
    </submittedName>
</protein>
<feature type="transmembrane region" description="Helical" evidence="1">
    <location>
        <begin position="7"/>
        <end position="26"/>
    </location>
</feature>
<keyword evidence="1" id="KW-0472">Membrane</keyword>
<evidence type="ECO:0000313" key="2">
    <source>
        <dbReference type="EMBL" id="SEH41477.1"/>
    </source>
</evidence>
<gene>
    <name evidence="2" type="ORF">SAMN02910265_00517</name>
</gene>
<keyword evidence="1" id="KW-1133">Transmembrane helix</keyword>
<feature type="transmembrane region" description="Helical" evidence="1">
    <location>
        <begin position="74"/>
        <end position="97"/>
    </location>
</feature>
<name>A0A1H6I512_RUMFL</name>
<dbReference type="AlphaFoldDB" id="A0A1H6I512"/>
<evidence type="ECO:0000313" key="3">
    <source>
        <dbReference type="Proteomes" id="UP000183190"/>
    </source>
</evidence>
<accession>A0A1H6I512</accession>
<reference evidence="2 3" key="1">
    <citation type="submission" date="2016-10" db="EMBL/GenBank/DDBJ databases">
        <authorList>
            <person name="de Groot N.N."/>
        </authorList>
    </citation>
    <scope>NUCLEOTIDE SEQUENCE [LARGE SCALE GENOMIC DNA]</scope>
    <source>
        <strain evidence="2 3">YAD2003</strain>
    </source>
</reference>
<organism evidence="2 3">
    <name type="scientific">Ruminococcus flavefaciens</name>
    <dbReference type="NCBI Taxonomy" id="1265"/>
    <lineage>
        <taxon>Bacteria</taxon>
        <taxon>Bacillati</taxon>
        <taxon>Bacillota</taxon>
        <taxon>Clostridia</taxon>
        <taxon>Eubacteriales</taxon>
        <taxon>Oscillospiraceae</taxon>
        <taxon>Ruminococcus</taxon>
    </lineage>
</organism>